<evidence type="ECO:0000256" key="1">
    <source>
        <dbReference type="SAM" id="MobiDB-lite"/>
    </source>
</evidence>
<feature type="non-terminal residue" evidence="2">
    <location>
        <position position="1"/>
    </location>
</feature>
<name>A0A812VKV7_9DINO</name>
<comment type="caution">
    <text evidence="2">The sequence shown here is derived from an EMBL/GenBank/DDBJ whole genome shotgun (WGS) entry which is preliminary data.</text>
</comment>
<accession>A0A812VKV7</accession>
<proteinExistence type="predicted"/>
<evidence type="ECO:0000313" key="3">
    <source>
        <dbReference type="Proteomes" id="UP000601435"/>
    </source>
</evidence>
<reference evidence="2" key="1">
    <citation type="submission" date="2021-02" db="EMBL/GenBank/DDBJ databases">
        <authorList>
            <person name="Dougan E. K."/>
            <person name="Rhodes N."/>
            <person name="Thang M."/>
            <person name="Chan C."/>
        </authorList>
    </citation>
    <scope>NUCLEOTIDE SEQUENCE</scope>
</reference>
<sequence length="490" mass="54419">VPLTIDDSEEELNDLGVEADVREEPAQQKGKPKAAAQPPAAKPDDAGKDGERGPEADDAGKDGEREDAPRAENAPQHEPPGEKPKVVSGMAAGTNFAGRSPPGTFPWSTRFSAIKQLWVEHIHPQIKPGCYVKSQVHFWKYMIGNIDMAAPVTEEDIRNRAKDVLGLYADKNKFLRLLMHHFLPACGELQSHMRTSTDEASTPSRKRSRPSENGMFRLLLVLALFRTADAYHLLIESMVEFGIPKLLMWNREIPTTEKWDAIDLFSGTGRVKESLLELGYSVASHDIEHHPAMDINSSAGFAWLILASFLSLKRSGPRWIVWVRDAPAGLFLMGLDESPHLAEEQLSRNYTGWNTHPQTTFCCVEVGRILWGEPSYQILPMQTEWLRGLLLLRLNGAALIGSLLQDCPGDASHPLVPWRLDSGAACKLPHAGTSSRCCCLAEMPVLQDQCLPWGIPALELEIVFILFEQAPGLHRLLLPHMSHVTLCRKP</sequence>
<dbReference type="OrthoDB" id="10336202at2759"/>
<organism evidence="2 3">
    <name type="scientific">Symbiodinium necroappetens</name>
    <dbReference type="NCBI Taxonomy" id="1628268"/>
    <lineage>
        <taxon>Eukaryota</taxon>
        <taxon>Sar</taxon>
        <taxon>Alveolata</taxon>
        <taxon>Dinophyceae</taxon>
        <taxon>Suessiales</taxon>
        <taxon>Symbiodiniaceae</taxon>
        <taxon>Symbiodinium</taxon>
    </lineage>
</organism>
<feature type="region of interest" description="Disordered" evidence="1">
    <location>
        <begin position="1"/>
        <end position="104"/>
    </location>
</feature>
<evidence type="ECO:0000313" key="2">
    <source>
        <dbReference type="EMBL" id="CAE7641469.1"/>
    </source>
</evidence>
<feature type="compositionally biased region" description="Acidic residues" evidence="1">
    <location>
        <begin position="1"/>
        <end position="13"/>
    </location>
</feature>
<dbReference type="EMBL" id="CAJNJA010030299">
    <property type="protein sequence ID" value="CAE7641469.1"/>
    <property type="molecule type" value="Genomic_DNA"/>
</dbReference>
<gene>
    <name evidence="2" type="primary">pol</name>
    <name evidence="2" type="ORF">SNEC2469_LOCUS18118</name>
</gene>
<feature type="compositionally biased region" description="Basic and acidic residues" evidence="1">
    <location>
        <begin position="42"/>
        <end position="70"/>
    </location>
</feature>
<protein>
    <submittedName>
        <fullName evidence="2">Pol protein</fullName>
    </submittedName>
</protein>
<feature type="compositionally biased region" description="Low complexity" evidence="1">
    <location>
        <begin position="27"/>
        <end position="39"/>
    </location>
</feature>
<keyword evidence="3" id="KW-1185">Reference proteome</keyword>
<dbReference type="AlphaFoldDB" id="A0A812VKV7"/>
<dbReference type="Proteomes" id="UP000601435">
    <property type="component" value="Unassembled WGS sequence"/>
</dbReference>